<reference evidence="1" key="1">
    <citation type="submission" date="2019-08" db="EMBL/GenBank/DDBJ databases">
        <authorList>
            <person name="Kucharzyk K."/>
            <person name="Murdoch R.W."/>
            <person name="Higgins S."/>
            <person name="Loffler F."/>
        </authorList>
    </citation>
    <scope>NUCLEOTIDE SEQUENCE</scope>
</reference>
<protein>
    <submittedName>
        <fullName evidence="1">Uncharacterized protein</fullName>
    </submittedName>
</protein>
<organism evidence="1">
    <name type="scientific">bioreactor metagenome</name>
    <dbReference type="NCBI Taxonomy" id="1076179"/>
    <lineage>
        <taxon>unclassified sequences</taxon>
        <taxon>metagenomes</taxon>
        <taxon>ecological metagenomes</taxon>
    </lineage>
</organism>
<dbReference type="AlphaFoldDB" id="A0A645FIT5"/>
<comment type="caution">
    <text evidence="1">The sequence shown here is derived from an EMBL/GenBank/DDBJ whole genome shotgun (WGS) entry which is preliminary data.</text>
</comment>
<dbReference type="EMBL" id="VSSQ01058684">
    <property type="protein sequence ID" value="MPN12354.1"/>
    <property type="molecule type" value="Genomic_DNA"/>
</dbReference>
<sequence length="83" mass="9281">MPILMRLLKHLPDALYLPIVDQTHLEYCFYAQAINAIMVDLYVKGFFHHSTSMIINICGVSANQILDSRAQTESVGVCSLIPS</sequence>
<evidence type="ECO:0000313" key="1">
    <source>
        <dbReference type="EMBL" id="MPN12354.1"/>
    </source>
</evidence>
<accession>A0A645FIT5</accession>
<name>A0A645FIT5_9ZZZZ</name>
<gene>
    <name evidence="1" type="ORF">SDC9_159672</name>
</gene>
<proteinExistence type="predicted"/>